<proteinExistence type="inferred from homology"/>
<dbReference type="SUPFAM" id="SSF47661">
    <property type="entry name" value="t-snare proteins"/>
    <property type="match status" value="1"/>
</dbReference>
<organism evidence="8 9">
    <name type="scientific">Entamoeba histolytica</name>
    <dbReference type="NCBI Taxonomy" id="5759"/>
    <lineage>
        <taxon>Eukaryota</taxon>
        <taxon>Amoebozoa</taxon>
        <taxon>Evosea</taxon>
        <taxon>Archamoebae</taxon>
        <taxon>Mastigamoebida</taxon>
        <taxon>Entamoebidae</taxon>
        <taxon>Entamoeba</taxon>
    </lineage>
</organism>
<evidence type="ECO:0000256" key="3">
    <source>
        <dbReference type="ARBA" id="ARBA00022692"/>
    </source>
</evidence>
<dbReference type="Proteomes" id="UP000078387">
    <property type="component" value="Unassembled WGS sequence"/>
</dbReference>
<dbReference type="CDD" id="cd15848">
    <property type="entry name" value="SNARE_syntaxin1-like"/>
    <property type="match status" value="1"/>
</dbReference>
<dbReference type="GO" id="GO:0005484">
    <property type="term" value="F:SNAP receptor activity"/>
    <property type="evidence" value="ECO:0007669"/>
    <property type="project" value="TreeGrafter"/>
</dbReference>
<dbReference type="FunFam" id="1.20.58.70:FF:000051">
    <property type="entry name" value="Syntaxin PM family protein"/>
    <property type="match status" value="1"/>
</dbReference>
<dbReference type="VEuPathDB" id="AmoebaDB:EHI5A_001450"/>
<dbReference type="VEuPathDB" id="AmoebaDB:EHI7A_003510"/>
<evidence type="ECO:0000313" key="8">
    <source>
        <dbReference type="EMBL" id="GAT92520.1"/>
    </source>
</evidence>
<dbReference type="InterPro" id="IPR000727">
    <property type="entry name" value="T_SNARE_dom"/>
</dbReference>
<evidence type="ECO:0000256" key="1">
    <source>
        <dbReference type="ARBA" id="ARBA00004211"/>
    </source>
</evidence>
<dbReference type="GO" id="GO:0006906">
    <property type="term" value="P:vesicle fusion"/>
    <property type="evidence" value="ECO:0007669"/>
    <property type="project" value="TreeGrafter"/>
</dbReference>
<dbReference type="VEuPathDB" id="AmoebaDB:KM1_002860"/>
<dbReference type="InterPro" id="IPR010989">
    <property type="entry name" value="SNARE"/>
</dbReference>
<dbReference type="Gene3D" id="1.20.5.110">
    <property type="match status" value="1"/>
</dbReference>
<feature type="domain" description="T-SNARE coiled-coil homology" evidence="7">
    <location>
        <begin position="176"/>
        <end position="238"/>
    </location>
</feature>
<evidence type="ECO:0000256" key="5">
    <source>
        <dbReference type="ARBA" id="ARBA00023136"/>
    </source>
</evidence>
<gene>
    <name evidence="8" type="ORF">CL6EHI_182580</name>
</gene>
<dbReference type="Gene3D" id="1.20.58.70">
    <property type="match status" value="1"/>
</dbReference>
<dbReference type="eggNOG" id="KOG0810">
    <property type="taxonomic scope" value="Eukaryota"/>
</dbReference>
<dbReference type="GO" id="GO:0012505">
    <property type="term" value="C:endomembrane system"/>
    <property type="evidence" value="ECO:0007669"/>
    <property type="project" value="TreeGrafter"/>
</dbReference>
<dbReference type="PROSITE" id="PS50192">
    <property type="entry name" value="T_SNARE"/>
    <property type="match status" value="1"/>
</dbReference>
<keyword evidence="5 6" id="KW-0472">Membrane</keyword>
<feature type="transmembrane region" description="Helical" evidence="6">
    <location>
        <begin position="245"/>
        <end position="275"/>
    </location>
</feature>
<evidence type="ECO:0000259" key="7">
    <source>
        <dbReference type="PROSITE" id="PS50192"/>
    </source>
</evidence>
<dbReference type="PANTHER" id="PTHR19957">
    <property type="entry name" value="SYNTAXIN"/>
    <property type="match status" value="1"/>
</dbReference>
<sequence length="281" mass="32793">MTNNITIKTELPNELQQFLNDVHQLRVQLFHIHTDINVLNEKLMLIQLDDTEEGSDQSSIKQLISKLCKESMKFEKEIKEMKKINDLSMNSSSNETINRIKKNHLNSLTIQFVSLMRQYQTIQLDIKSSLKMKVIRKMKIYNPSLNDNVIEESIEKKNTDNTLVQQLQQKEDQIALNFLEERHRELLSINDAIEEINGMFVSLAVLIETQGELINSIEENCNSTKEYTKQINEELQRTYHLKKKLIIKIIIFTIFIMIILVLILCIIGIIVGVYLMKKSTI</sequence>
<name>A0A175JFQ6_ENTHI</name>
<dbReference type="Pfam" id="PF00804">
    <property type="entry name" value="Syntaxin"/>
    <property type="match status" value="1"/>
</dbReference>
<keyword evidence="3 6" id="KW-0812">Transmembrane</keyword>
<dbReference type="SMART" id="SM00397">
    <property type="entry name" value="t_SNARE"/>
    <property type="match status" value="1"/>
</dbReference>
<evidence type="ECO:0000256" key="4">
    <source>
        <dbReference type="ARBA" id="ARBA00022989"/>
    </source>
</evidence>
<dbReference type="VEuPathDB" id="AmoebaDB:EHI8A_205700"/>
<keyword evidence="4 6" id="KW-1133">Transmembrane helix</keyword>
<dbReference type="EMBL" id="BDEQ01000001">
    <property type="protein sequence ID" value="GAT92520.1"/>
    <property type="molecule type" value="Genomic_DNA"/>
</dbReference>
<comment type="caution">
    <text evidence="8">The sequence shown here is derived from an EMBL/GenBank/DDBJ whole genome shotgun (WGS) entry which is preliminary data.</text>
</comment>
<dbReference type="VEuPathDB" id="AmoebaDB:EHI_182580"/>
<comment type="subcellular location">
    <subcellularLocation>
        <location evidence="1">Membrane</location>
        <topology evidence="1">Single-pass type IV membrane protein</topology>
    </subcellularLocation>
</comment>
<dbReference type="GO" id="GO:0031201">
    <property type="term" value="C:SNARE complex"/>
    <property type="evidence" value="ECO:0007669"/>
    <property type="project" value="TreeGrafter"/>
</dbReference>
<dbReference type="GO" id="GO:0005886">
    <property type="term" value="C:plasma membrane"/>
    <property type="evidence" value="ECO:0007669"/>
    <property type="project" value="TreeGrafter"/>
</dbReference>
<protein>
    <submittedName>
        <fullName evidence="8">Syntaxin pm-like protein</fullName>
    </submittedName>
</protein>
<evidence type="ECO:0000256" key="6">
    <source>
        <dbReference type="SAM" id="Phobius"/>
    </source>
</evidence>
<dbReference type="GO" id="GO:0000149">
    <property type="term" value="F:SNARE binding"/>
    <property type="evidence" value="ECO:0007669"/>
    <property type="project" value="TreeGrafter"/>
</dbReference>
<dbReference type="GO" id="GO:0006886">
    <property type="term" value="P:intracellular protein transport"/>
    <property type="evidence" value="ECO:0007669"/>
    <property type="project" value="TreeGrafter"/>
</dbReference>
<dbReference type="InterPro" id="IPR006011">
    <property type="entry name" value="Syntaxin_N"/>
</dbReference>
<dbReference type="AlphaFoldDB" id="A0A175JFQ6"/>
<evidence type="ECO:0000256" key="2">
    <source>
        <dbReference type="ARBA" id="ARBA00009063"/>
    </source>
</evidence>
<dbReference type="GO" id="GO:0048278">
    <property type="term" value="P:vesicle docking"/>
    <property type="evidence" value="ECO:0007669"/>
    <property type="project" value="TreeGrafter"/>
</dbReference>
<dbReference type="PANTHER" id="PTHR19957:SF307">
    <property type="entry name" value="PROTEIN SSO1-RELATED"/>
    <property type="match status" value="1"/>
</dbReference>
<evidence type="ECO:0000313" key="9">
    <source>
        <dbReference type="Proteomes" id="UP000078387"/>
    </source>
</evidence>
<dbReference type="GO" id="GO:0006887">
    <property type="term" value="P:exocytosis"/>
    <property type="evidence" value="ECO:0007669"/>
    <property type="project" value="TreeGrafter"/>
</dbReference>
<reference evidence="8 9" key="1">
    <citation type="submission" date="2016-05" db="EMBL/GenBank/DDBJ databases">
        <title>First whole genome sequencing of Entamoeba histolytica HM1:IMSS-clone-6.</title>
        <authorList>
            <person name="Mukherjee Avik.K."/>
            <person name="Izumyama S."/>
            <person name="Nakada-Tsukui K."/>
            <person name="Nozaki T."/>
        </authorList>
    </citation>
    <scope>NUCLEOTIDE SEQUENCE [LARGE SCALE GENOMIC DNA]</scope>
    <source>
        <strain evidence="8 9">HM1:IMSS clone 6</strain>
    </source>
</reference>
<comment type="similarity">
    <text evidence="2">Belongs to the syntaxin family.</text>
</comment>
<accession>A0A175JFQ6</accession>
<dbReference type="InterPro" id="IPR045242">
    <property type="entry name" value="Syntaxin"/>
</dbReference>